<dbReference type="Pfam" id="PF16316">
    <property type="entry name" value="DUF4956"/>
    <property type="match status" value="1"/>
</dbReference>
<feature type="transmembrane region" description="Helical" evidence="1">
    <location>
        <begin position="120"/>
        <end position="137"/>
    </location>
</feature>
<dbReference type="InterPro" id="IPR032531">
    <property type="entry name" value="DUF4956"/>
</dbReference>
<sequence>MSQWIDNLLRHDRPPSADFQSIVFAFLLAFVMGQIIGWVYQRTHRGLSYSQSFTASMVVMPVLVAMMMLLMADNMTIAFGLLAVFAVVRFRNVLKDTRDTIFVLWAIVEGMAVGTGRSSLAVIGCVFVAALMFYLAITQYGARTSFDTIVNLMVIDDAGEINESIDRVLARHSLTTQLASIQELTPGNLDATYRLRMRDPSKRMQLESELRAIDQIDRISIFVHDDESEV</sequence>
<dbReference type="AlphaFoldDB" id="A0A5B9ML70"/>
<feature type="transmembrane region" description="Helical" evidence="1">
    <location>
        <begin position="77"/>
        <end position="94"/>
    </location>
</feature>
<protein>
    <recommendedName>
        <fullName evidence="4">DUF4956 domain-containing protein</fullName>
    </recommendedName>
</protein>
<keyword evidence="3" id="KW-1185">Reference proteome</keyword>
<evidence type="ECO:0008006" key="4">
    <source>
        <dbReference type="Google" id="ProtNLM"/>
    </source>
</evidence>
<keyword evidence="1" id="KW-1133">Transmembrane helix</keyword>
<dbReference type="KEGG" id="smam:Mal15_57620"/>
<feature type="transmembrane region" description="Helical" evidence="1">
    <location>
        <begin position="20"/>
        <end position="40"/>
    </location>
</feature>
<reference evidence="2 3" key="1">
    <citation type="submission" date="2019-02" db="EMBL/GenBank/DDBJ databases">
        <title>Planctomycetal bacteria perform biofilm scaping via a novel small molecule.</title>
        <authorList>
            <person name="Jeske O."/>
            <person name="Boedeker C."/>
            <person name="Wiegand S."/>
            <person name="Breitling P."/>
            <person name="Kallscheuer N."/>
            <person name="Jogler M."/>
            <person name="Rohde M."/>
            <person name="Petersen J."/>
            <person name="Medema M.H."/>
            <person name="Surup F."/>
            <person name="Jogler C."/>
        </authorList>
    </citation>
    <scope>NUCLEOTIDE SEQUENCE [LARGE SCALE GENOMIC DNA]</scope>
    <source>
        <strain evidence="2 3">Mal15</strain>
    </source>
</reference>
<evidence type="ECO:0000313" key="2">
    <source>
        <dbReference type="EMBL" id="QEG01684.1"/>
    </source>
</evidence>
<accession>A0A5B9ML70</accession>
<dbReference type="Proteomes" id="UP000321353">
    <property type="component" value="Chromosome"/>
</dbReference>
<gene>
    <name evidence="2" type="ORF">Mal15_57620</name>
</gene>
<dbReference type="RefSeq" id="WP_147870722.1">
    <property type="nucleotide sequence ID" value="NZ_CP036264.1"/>
</dbReference>
<name>A0A5B9ML70_9BACT</name>
<dbReference type="EMBL" id="CP036264">
    <property type="protein sequence ID" value="QEG01684.1"/>
    <property type="molecule type" value="Genomic_DNA"/>
</dbReference>
<organism evidence="2 3">
    <name type="scientific">Stieleria maiorica</name>
    <dbReference type="NCBI Taxonomy" id="2795974"/>
    <lineage>
        <taxon>Bacteria</taxon>
        <taxon>Pseudomonadati</taxon>
        <taxon>Planctomycetota</taxon>
        <taxon>Planctomycetia</taxon>
        <taxon>Pirellulales</taxon>
        <taxon>Pirellulaceae</taxon>
        <taxon>Stieleria</taxon>
    </lineage>
</organism>
<evidence type="ECO:0000256" key="1">
    <source>
        <dbReference type="SAM" id="Phobius"/>
    </source>
</evidence>
<keyword evidence="1" id="KW-0812">Transmembrane</keyword>
<keyword evidence="1" id="KW-0472">Membrane</keyword>
<proteinExistence type="predicted"/>
<evidence type="ECO:0000313" key="3">
    <source>
        <dbReference type="Proteomes" id="UP000321353"/>
    </source>
</evidence>